<dbReference type="AlphaFoldDB" id="A0A915L1C3"/>
<organism evidence="2 3">
    <name type="scientific">Romanomermis culicivorax</name>
    <name type="common">Nematode worm</name>
    <dbReference type="NCBI Taxonomy" id="13658"/>
    <lineage>
        <taxon>Eukaryota</taxon>
        <taxon>Metazoa</taxon>
        <taxon>Ecdysozoa</taxon>
        <taxon>Nematoda</taxon>
        <taxon>Enoplea</taxon>
        <taxon>Dorylaimia</taxon>
        <taxon>Mermithida</taxon>
        <taxon>Mermithoidea</taxon>
        <taxon>Mermithidae</taxon>
        <taxon>Romanomermis</taxon>
    </lineage>
</organism>
<reference evidence="3" key="1">
    <citation type="submission" date="2022-11" db="UniProtKB">
        <authorList>
            <consortium name="WormBaseParasite"/>
        </authorList>
    </citation>
    <scope>IDENTIFICATION</scope>
</reference>
<protein>
    <submittedName>
        <fullName evidence="3">Uncharacterized protein</fullName>
    </submittedName>
</protein>
<evidence type="ECO:0000313" key="2">
    <source>
        <dbReference type="Proteomes" id="UP000887565"/>
    </source>
</evidence>
<evidence type="ECO:0000313" key="3">
    <source>
        <dbReference type="WBParaSite" id="nRc.2.0.1.t44964-RA"/>
    </source>
</evidence>
<feature type="compositionally biased region" description="Basic residues" evidence="1">
    <location>
        <begin position="45"/>
        <end position="61"/>
    </location>
</feature>
<name>A0A915L1C3_ROMCU</name>
<dbReference type="WBParaSite" id="nRc.2.0.1.t44964-RA">
    <property type="protein sequence ID" value="nRc.2.0.1.t44964-RA"/>
    <property type="gene ID" value="nRc.2.0.1.g44964"/>
</dbReference>
<feature type="region of interest" description="Disordered" evidence="1">
    <location>
        <begin position="31"/>
        <end position="61"/>
    </location>
</feature>
<dbReference type="Proteomes" id="UP000887565">
    <property type="component" value="Unplaced"/>
</dbReference>
<sequence>MENRIELKFKIDELKCCAIIHFFPSPCITTTDRRGNRRTATNRPTQRHTYHTRRYFRPRGK</sequence>
<evidence type="ECO:0000256" key="1">
    <source>
        <dbReference type="SAM" id="MobiDB-lite"/>
    </source>
</evidence>
<proteinExistence type="predicted"/>
<keyword evidence="2" id="KW-1185">Reference proteome</keyword>
<accession>A0A915L1C3</accession>